<dbReference type="Proteomes" id="UP000199440">
    <property type="component" value="Unassembled WGS sequence"/>
</dbReference>
<name>A0A1G9XUN6_9FLAO</name>
<sequence length="53" mass="6263">MICTASERLHPRDLFDVKYQLKNEGFTYEIKKASSFVYIAAKSLFMKCFTQTY</sequence>
<dbReference type="STRING" id="192904.SAMN04488514_11925"/>
<accession>A0A1G9XUN6</accession>
<reference evidence="1 2" key="1">
    <citation type="submission" date="2016-10" db="EMBL/GenBank/DDBJ databases">
        <authorList>
            <person name="de Groot N.N."/>
        </authorList>
    </citation>
    <scope>NUCLEOTIDE SEQUENCE [LARGE SCALE GENOMIC DNA]</scope>
    <source>
        <strain evidence="1 2">DSM 19886</strain>
    </source>
</reference>
<organism evidence="1 2">
    <name type="scientific">Kriegella aquimaris</name>
    <dbReference type="NCBI Taxonomy" id="192904"/>
    <lineage>
        <taxon>Bacteria</taxon>
        <taxon>Pseudomonadati</taxon>
        <taxon>Bacteroidota</taxon>
        <taxon>Flavobacteriia</taxon>
        <taxon>Flavobacteriales</taxon>
        <taxon>Flavobacteriaceae</taxon>
        <taxon>Kriegella</taxon>
    </lineage>
</organism>
<gene>
    <name evidence="1" type="ORF">SAMN04488514_11925</name>
</gene>
<evidence type="ECO:0000313" key="1">
    <source>
        <dbReference type="EMBL" id="SDN00450.1"/>
    </source>
</evidence>
<dbReference type="AlphaFoldDB" id="A0A1G9XUN6"/>
<keyword evidence="2" id="KW-1185">Reference proteome</keyword>
<evidence type="ECO:0000313" key="2">
    <source>
        <dbReference type="Proteomes" id="UP000199440"/>
    </source>
</evidence>
<dbReference type="EMBL" id="FNGV01000019">
    <property type="protein sequence ID" value="SDN00450.1"/>
    <property type="molecule type" value="Genomic_DNA"/>
</dbReference>
<protein>
    <submittedName>
        <fullName evidence="1">Uncharacterized protein</fullName>
    </submittedName>
</protein>
<proteinExistence type="predicted"/>